<dbReference type="InterPro" id="IPR016024">
    <property type="entry name" value="ARM-type_fold"/>
</dbReference>
<sequence length="274" mass="31508">MKKTNTVPNKTTAKKATEPRVPKLSKTPPAPVIRTPDVPEKTTADNFIKAMQEYVSPAEREKLMKYFKQAGQDQFIGIRMGQLFALAKAFIGMPPAELDKLLQSPVHEVRAGALSIMDKQGRSNKTPDSRRKELYDLYLKRHERIDNWDLVDLAAQFVIGRYLIDKPRTILTKLAKSKNEWERRTAITATAYFMRQGEVEDTFKIAAMLVHDPHDLVQKAVGGWIRQAGKGRHRRELLLFLDRYAATMPRAALRYAIEHLSERERQHYLGLKQK</sequence>
<dbReference type="Pfam" id="PF08713">
    <property type="entry name" value="DNA_alkylation"/>
    <property type="match status" value="1"/>
</dbReference>
<dbReference type="PANTHER" id="PTHR34070">
    <property type="entry name" value="ARMADILLO-TYPE FOLD"/>
    <property type="match status" value="1"/>
</dbReference>
<dbReference type="EMBL" id="JAGHKP010000005">
    <property type="protein sequence ID" value="MBO9155317.1"/>
    <property type="molecule type" value="Genomic_DNA"/>
</dbReference>
<evidence type="ECO:0000256" key="1">
    <source>
        <dbReference type="SAM" id="MobiDB-lite"/>
    </source>
</evidence>
<name>A0ABS3YKY4_9BACT</name>
<keyword evidence="3" id="KW-1185">Reference proteome</keyword>
<dbReference type="InterPro" id="IPR014825">
    <property type="entry name" value="DNA_alkylation"/>
</dbReference>
<evidence type="ECO:0000313" key="3">
    <source>
        <dbReference type="Proteomes" id="UP000679126"/>
    </source>
</evidence>
<feature type="compositionally biased region" description="Polar residues" evidence="1">
    <location>
        <begin position="1"/>
        <end position="11"/>
    </location>
</feature>
<dbReference type="PANTHER" id="PTHR34070:SF1">
    <property type="entry name" value="DNA ALKYLATION REPAIR PROTEIN"/>
    <property type="match status" value="1"/>
</dbReference>
<evidence type="ECO:0000313" key="2">
    <source>
        <dbReference type="EMBL" id="MBO9155317.1"/>
    </source>
</evidence>
<dbReference type="RefSeq" id="WP_209148544.1">
    <property type="nucleotide sequence ID" value="NZ_JAGHKP010000005.1"/>
</dbReference>
<dbReference type="SUPFAM" id="SSF48371">
    <property type="entry name" value="ARM repeat"/>
    <property type="match status" value="1"/>
</dbReference>
<dbReference type="CDD" id="cd06561">
    <property type="entry name" value="AlkD_like"/>
    <property type="match status" value="1"/>
</dbReference>
<gene>
    <name evidence="2" type="ORF">J7I43_24025</name>
</gene>
<organism evidence="2 3">
    <name type="scientific">Chitinophaga chungangae</name>
    <dbReference type="NCBI Taxonomy" id="2821488"/>
    <lineage>
        <taxon>Bacteria</taxon>
        <taxon>Pseudomonadati</taxon>
        <taxon>Bacteroidota</taxon>
        <taxon>Chitinophagia</taxon>
        <taxon>Chitinophagales</taxon>
        <taxon>Chitinophagaceae</taxon>
        <taxon>Chitinophaga</taxon>
    </lineage>
</organism>
<feature type="region of interest" description="Disordered" evidence="1">
    <location>
        <begin position="1"/>
        <end position="38"/>
    </location>
</feature>
<dbReference type="Proteomes" id="UP000679126">
    <property type="component" value="Unassembled WGS sequence"/>
</dbReference>
<dbReference type="Gene3D" id="1.25.10.90">
    <property type="match status" value="1"/>
</dbReference>
<proteinExistence type="predicted"/>
<reference evidence="3" key="1">
    <citation type="submission" date="2021-03" db="EMBL/GenBank/DDBJ databases">
        <title>Assistant Professor.</title>
        <authorList>
            <person name="Huq M.A."/>
        </authorList>
    </citation>
    <scope>NUCLEOTIDE SEQUENCE [LARGE SCALE GENOMIC DNA]</scope>
    <source>
        <strain evidence="3">MAH-28</strain>
    </source>
</reference>
<comment type="caution">
    <text evidence="2">The sequence shown here is derived from an EMBL/GenBank/DDBJ whole genome shotgun (WGS) entry which is preliminary data.</text>
</comment>
<accession>A0ABS3YKY4</accession>
<protein>
    <submittedName>
        <fullName evidence="2">DNA alkylation repair protein</fullName>
    </submittedName>
</protein>